<evidence type="ECO:0000256" key="1">
    <source>
        <dbReference type="SAM" id="MobiDB-lite"/>
    </source>
</evidence>
<feature type="non-terminal residue" evidence="2">
    <location>
        <position position="1"/>
    </location>
</feature>
<dbReference type="EMBL" id="JACGCM010001825">
    <property type="protein sequence ID" value="KAF6148917.1"/>
    <property type="molecule type" value="Genomic_DNA"/>
</dbReference>
<feature type="region of interest" description="Disordered" evidence="1">
    <location>
        <begin position="1"/>
        <end position="52"/>
    </location>
</feature>
<sequence>VGKHPYAHNNITNPSRRANAKKKIVQDFSEQEFRNGQKRCGKDGMDGLNPKP</sequence>
<gene>
    <name evidence="2" type="ORF">GIB67_014288</name>
</gene>
<reference evidence="2 3" key="1">
    <citation type="journal article" date="2020" name="IScience">
        <title>Genome Sequencing of the Endangered Kingdonia uniflora (Circaeasteraceae, Ranunculales) Reveals Potential Mechanisms of Evolutionary Specialization.</title>
        <authorList>
            <person name="Sun Y."/>
            <person name="Deng T."/>
            <person name="Zhang A."/>
            <person name="Moore M.J."/>
            <person name="Landis J.B."/>
            <person name="Lin N."/>
            <person name="Zhang H."/>
            <person name="Zhang X."/>
            <person name="Huang J."/>
            <person name="Zhang X."/>
            <person name="Sun H."/>
            <person name="Wang H."/>
        </authorList>
    </citation>
    <scope>NUCLEOTIDE SEQUENCE [LARGE SCALE GENOMIC DNA]</scope>
    <source>
        <strain evidence="2">TB1705</strain>
        <tissue evidence="2">Leaf</tissue>
    </source>
</reference>
<dbReference type="Proteomes" id="UP000541444">
    <property type="component" value="Unassembled WGS sequence"/>
</dbReference>
<feature type="compositionally biased region" description="Basic and acidic residues" evidence="1">
    <location>
        <begin position="31"/>
        <end position="45"/>
    </location>
</feature>
<evidence type="ECO:0000313" key="3">
    <source>
        <dbReference type="Proteomes" id="UP000541444"/>
    </source>
</evidence>
<keyword evidence="3" id="KW-1185">Reference proteome</keyword>
<protein>
    <submittedName>
        <fullName evidence="2">Uncharacterized protein</fullName>
    </submittedName>
</protein>
<proteinExistence type="predicted"/>
<organism evidence="2 3">
    <name type="scientific">Kingdonia uniflora</name>
    <dbReference type="NCBI Taxonomy" id="39325"/>
    <lineage>
        <taxon>Eukaryota</taxon>
        <taxon>Viridiplantae</taxon>
        <taxon>Streptophyta</taxon>
        <taxon>Embryophyta</taxon>
        <taxon>Tracheophyta</taxon>
        <taxon>Spermatophyta</taxon>
        <taxon>Magnoliopsida</taxon>
        <taxon>Ranunculales</taxon>
        <taxon>Circaeasteraceae</taxon>
        <taxon>Kingdonia</taxon>
    </lineage>
</organism>
<dbReference type="AlphaFoldDB" id="A0A7J7M238"/>
<accession>A0A7J7M238</accession>
<name>A0A7J7M238_9MAGN</name>
<evidence type="ECO:0000313" key="2">
    <source>
        <dbReference type="EMBL" id="KAF6148917.1"/>
    </source>
</evidence>
<comment type="caution">
    <text evidence="2">The sequence shown here is derived from an EMBL/GenBank/DDBJ whole genome shotgun (WGS) entry which is preliminary data.</text>
</comment>